<gene>
    <name evidence="1" type="ORF">LYSBPC_28200</name>
</gene>
<proteinExistence type="predicted"/>
<comment type="caution">
    <text evidence="1">The sequence shown here is derived from an EMBL/GenBank/DDBJ whole genome shotgun (WGS) entry which is preliminary data.</text>
</comment>
<name>A0ABQ5NN00_9BACI</name>
<keyword evidence="2" id="KW-1185">Reference proteome</keyword>
<evidence type="ECO:0000313" key="2">
    <source>
        <dbReference type="Proteomes" id="UP001065593"/>
    </source>
</evidence>
<reference evidence="1" key="1">
    <citation type="submission" date="2022-08" db="EMBL/GenBank/DDBJ databases">
        <title>Draft genome sequence of Lysinibacillus sp. strain KH24.</title>
        <authorList>
            <person name="Kanbe H."/>
            <person name="Itoh H."/>
        </authorList>
    </citation>
    <scope>NUCLEOTIDE SEQUENCE</scope>
    <source>
        <strain evidence="1">KH24</strain>
    </source>
</reference>
<dbReference type="Proteomes" id="UP001065593">
    <property type="component" value="Unassembled WGS sequence"/>
</dbReference>
<sequence length="121" mass="14024">MNNGEFFKLEVQLPSSIDTQIHFRGIQNGNKFLILQWLGSNLEGITFSDIEVKHKSFKKRIDAQGKRKYRKLHQQSGFENILNDNPTERSKQDTHQPIEDILGTQFDFGNPANVYRVFGDI</sequence>
<accession>A0ABQ5NN00</accession>
<protein>
    <submittedName>
        <fullName evidence="1">Uncharacterized protein</fullName>
    </submittedName>
</protein>
<dbReference type="RefSeq" id="WP_264989529.1">
    <property type="nucleotide sequence ID" value="NZ_BRZA01000003.1"/>
</dbReference>
<evidence type="ECO:0000313" key="1">
    <source>
        <dbReference type="EMBL" id="GLC89693.1"/>
    </source>
</evidence>
<organism evidence="1 2">
    <name type="scientific">Lysinibacillus piscis</name>
    <dbReference type="NCBI Taxonomy" id="2518931"/>
    <lineage>
        <taxon>Bacteria</taxon>
        <taxon>Bacillati</taxon>
        <taxon>Bacillota</taxon>
        <taxon>Bacilli</taxon>
        <taxon>Bacillales</taxon>
        <taxon>Bacillaceae</taxon>
        <taxon>Lysinibacillus</taxon>
    </lineage>
</organism>
<dbReference type="EMBL" id="BRZA01000003">
    <property type="protein sequence ID" value="GLC89693.1"/>
    <property type="molecule type" value="Genomic_DNA"/>
</dbReference>